<dbReference type="InterPro" id="IPR009008">
    <property type="entry name" value="Val/Leu/Ile-tRNA-synth_edit"/>
</dbReference>
<evidence type="ECO:0000256" key="4">
    <source>
        <dbReference type="ARBA" id="ARBA00022741"/>
    </source>
</evidence>
<evidence type="ECO:0000256" key="9">
    <source>
        <dbReference type="ARBA" id="ARBA00029936"/>
    </source>
</evidence>
<name>A0A7J0FL28_9ERIC</name>
<keyword evidence="7 12" id="KW-0175">Coiled coil</keyword>
<reference evidence="16 17" key="1">
    <citation type="submission" date="2019-07" db="EMBL/GenBank/DDBJ databases">
        <title>De Novo Assembly of kiwifruit Actinidia rufa.</title>
        <authorList>
            <person name="Sugita-Konishi S."/>
            <person name="Sato K."/>
            <person name="Mori E."/>
            <person name="Abe Y."/>
            <person name="Kisaki G."/>
            <person name="Hamano K."/>
            <person name="Suezawa K."/>
            <person name="Otani M."/>
            <person name="Fukuda T."/>
            <person name="Manabe T."/>
            <person name="Gomi K."/>
            <person name="Tabuchi M."/>
            <person name="Akimitsu K."/>
            <person name="Kataoka I."/>
        </authorList>
    </citation>
    <scope>NUCLEOTIDE SEQUENCE [LARGE SCALE GENOMIC DNA]</scope>
    <source>
        <strain evidence="17">cv. Fuchu</strain>
    </source>
</reference>
<dbReference type="PROSITE" id="PS00178">
    <property type="entry name" value="AA_TRNA_LIGASE_I"/>
    <property type="match status" value="1"/>
</dbReference>
<feature type="region of interest" description="Disordered" evidence="13">
    <location>
        <begin position="1"/>
        <end position="84"/>
    </location>
</feature>
<dbReference type="InterPro" id="IPR037118">
    <property type="entry name" value="Val-tRNA_synth_C_sf"/>
</dbReference>
<comment type="caution">
    <text evidence="16">The sequence shown here is derived from an EMBL/GenBank/DDBJ whole genome shotgun (WGS) entry which is preliminary data.</text>
</comment>
<evidence type="ECO:0000256" key="13">
    <source>
        <dbReference type="SAM" id="MobiDB-lite"/>
    </source>
</evidence>
<dbReference type="PANTHER" id="PTHR11946:SF109">
    <property type="entry name" value="VALINE--TRNA LIGASE"/>
    <property type="match status" value="1"/>
</dbReference>
<sequence length="1138" mass="130137">MDRASDQKMESEAQPKVEDPEKKKKKEEKAREKEAKKLKAAKKAEAAKLQAQQVSNTSKTAKRKNLKKESGEENPEDYVDPETPFGEKKYLSQQMAKQFNPNAVEKSWYSWWEKSGFFVADSCSSKPPFVIVLPPPNVTGALHIGHALTSAIQDTIIRWRRMSGYNTLWVPGMDHAGIATQVVVEKKIMREWKLTRHDVGRERFVSEVWNWKNEHGGTILKQLRRLGSSLDWSRECFTMDEKRSKAVIEAFVRLYKEGLIYRDLRLVNWDCILRTAISDIEVDYLDIKERTPLKVPGYEKPVEFGVLTSFAYPLEGGLDDPRYSHLHGKFAIHPFNGRKLPIVCDAILVDRNFGTGSVKITPAHDPNDFEVGKRHNLDFINIFTDDGKINSNGSPEFAGMLRFTAREAVTAALQRKGLYRGAKNNEMRLVWPNKPLMLFFDEENRKIEIIPKQYAAEWKRWLENIRDWCVSRQLWWGHQVPAWYVTLKDDELKELGAYNDHWVVARNEEEARTEARHIFAGKEFQICQDPDVLDTWFSSGLFPLTVLGWPDDTDDLKAFYPTSVLETGHDILFFWVARMVMLGIKLGGDVPFRKVYLHPMIRDAHGRKMSKSLGNVIDPLEVINGIALEGLQKRLEEGNLDRTELEVAKDGQRKDFPNGIPECGADALRFALVSYTAQSDRINLDIQRVVGYRQWCNKLWNAVRFAMSKLGDDYTPPASIVPDVMPFSCKWILSVLNKAVSKTVSSLDSYEFSDAASAVFSWWQFQLCDVFIEAVKPYFTSDDPKVASARGFAQDTLWVCLDNGLRLLHPFMPFVTEELWQRLPSSRDCARKESIMICEYPSVVEHLALVLFSHRQPLSSGSTISEHHKELLPRHPLLKGTCISTYLLGNEALTKTSVSAKKVSCLSQQHCGSFELYHFQLTNSSPHVTSPEVDMSTSRTEQLFDFHFDQKMLLNFLGQQCWTNDRIEYEMDMVESAVKSLRSLRSLMPAKERHERRSGFALCRTDAVTEIIKSHELEISTLATLSSLKVLRENDAAPAGCAISVVNESLSVYLKLQGTLNAEAEREKLKKKMEEIEKQRDNLTKMMDASGYQEKVPARIREENEAKLSMLMRELLSFEDASQHLEREIAAEASTNDN</sequence>
<dbReference type="GO" id="GO:0006438">
    <property type="term" value="P:valyl-tRNA aminoacylation"/>
    <property type="evidence" value="ECO:0007669"/>
    <property type="project" value="InterPro"/>
</dbReference>
<dbReference type="CDD" id="cd00817">
    <property type="entry name" value="ValRS_core"/>
    <property type="match status" value="1"/>
</dbReference>
<dbReference type="FunFam" id="3.40.50.620:FF:000457">
    <property type="entry name" value="Predicted protein"/>
    <property type="match status" value="1"/>
</dbReference>
<keyword evidence="6 11" id="KW-0648">Protein biosynthesis</keyword>
<protein>
    <recommendedName>
        <fullName evidence="2">valine--tRNA ligase</fullName>
        <ecNumber evidence="2">6.1.1.9</ecNumber>
    </recommendedName>
    <alternativeName>
        <fullName evidence="9">Valyl-tRNA synthetase</fullName>
    </alternativeName>
</protein>
<dbReference type="NCBIfam" id="TIGR00422">
    <property type="entry name" value="valS"/>
    <property type="match status" value="1"/>
</dbReference>
<keyword evidence="5 11" id="KW-0067">ATP-binding</keyword>
<dbReference type="InterPro" id="IPR013155">
    <property type="entry name" value="M/V/L/I-tRNA-synth_anticd-bd"/>
</dbReference>
<dbReference type="SUPFAM" id="SSF47323">
    <property type="entry name" value="Anticodon-binding domain of a subclass of class I aminoacyl-tRNA synthetases"/>
    <property type="match status" value="2"/>
</dbReference>
<evidence type="ECO:0000256" key="10">
    <source>
        <dbReference type="ARBA" id="ARBA00047552"/>
    </source>
</evidence>
<dbReference type="GO" id="GO:0005829">
    <property type="term" value="C:cytosol"/>
    <property type="evidence" value="ECO:0007669"/>
    <property type="project" value="TreeGrafter"/>
</dbReference>
<dbReference type="GO" id="GO:0009791">
    <property type="term" value="P:post-embryonic development"/>
    <property type="evidence" value="ECO:0007669"/>
    <property type="project" value="UniProtKB-ARBA"/>
</dbReference>
<dbReference type="Gene3D" id="3.40.50.620">
    <property type="entry name" value="HUPs"/>
    <property type="match status" value="2"/>
</dbReference>
<dbReference type="FunFam" id="1.10.730.10:FF:000009">
    <property type="entry name" value="Valine--tRNA ligase, mitochondrial"/>
    <property type="match status" value="1"/>
</dbReference>
<evidence type="ECO:0000256" key="11">
    <source>
        <dbReference type="RuleBase" id="RU363035"/>
    </source>
</evidence>
<dbReference type="PANTHER" id="PTHR11946">
    <property type="entry name" value="VALYL-TRNA SYNTHETASES"/>
    <property type="match status" value="1"/>
</dbReference>
<dbReference type="SUPFAM" id="SSF50677">
    <property type="entry name" value="ValRS/IleRS/LeuRS editing domain"/>
    <property type="match status" value="1"/>
</dbReference>
<evidence type="ECO:0000256" key="3">
    <source>
        <dbReference type="ARBA" id="ARBA00022598"/>
    </source>
</evidence>
<dbReference type="GO" id="GO:0002161">
    <property type="term" value="F:aminoacyl-tRNA deacylase activity"/>
    <property type="evidence" value="ECO:0007669"/>
    <property type="project" value="InterPro"/>
</dbReference>
<dbReference type="FunFam" id="3.90.740.10:FF:000010">
    <property type="entry name" value="Valine--tRNA ligase"/>
    <property type="match status" value="1"/>
</dbReference>
<feature type="domain" description="Methionyl/Valyl/Leucyl/Isoleucyl-tRNA synthetase anticodon-binding" evidence="15">
    <location>
        <begin position="730"/>
        <end position="844"/>
    </location>
</feature>
<evidence type="ECO:0000256" key="2">
    <source>
        <dbReference type="ARBA" id="ARBA00013169"/>
    </source>
</evidence>
<dbReference type="CDD" id="cd07962">
    <property type="entry name" value="Anticodon_Ia_Val"/>
    <property type="match status" value="1"/>
</dbReference>
<evidence type="ECO:0000256" key="7">
    <source>
        <dbReference type="ARBA" id="ARBA00023054"/>
    </source>
</evidence>
<feature type="coiled-coil region" evidence="12">
    <location>
        <begin position="1059"/>
        <end position="1128"/>
    </location>
</feature>
<evidence type="ECO:0000256" key="5">
    <source>
        <dbReference type="ARBA" id="ARBA00022840"/>
    </source>
</evidence>
<feature type="compositionally biased region" description="Polar residues" evidence="13">
    <location>
        <begin position="50"/>
        <end position="59"/>
    </location>
</feature>
<dbReference type="Gene3D" id="1.10.730.10">
    <property type="entry name" value="Isoleucyl-tRNA Synthetase, Domain 1"/>
    <property type="match status" value="1"/>
</dbReference>
<dbReference type="PRINTS" id="PR00986">
    <property type="entry name" value="TRNASYNTHVAL"/>
</dbReference>
<dbReference type="FunFam" id="3.40.50.620:FF:000020">
    <property type="entry name" value="Valine--tRNA ligase, mitochondrial"/>
    <property type="match status" value="1"/>
</dbReference>
<dbReference type="SUPFAM" id="SSF52374">
    <property type="entry name" value="Nucleotidylyl transferase"/>
    <property type="match status" value="1"/>
</dbReference>
<dbReference type="InterPro" id="IPR014729">
    <property type="entry name" value="Rossmann-like_a/b/a_fold"/>
</dbReference>
<dbReference type="AlphaFoldDB" id="A0A7J0FL28"/>
<evidence type="ECO:0000256" key="12">
    <source>
        <dbReference type="SAM" id="Coils"/>
    </source>
</evidence>
<proteinExistence type="inferred from homology"/>
<dbReference type="Pfam" id="PF08264">
    <property type="entry name" value="Anticodon_1"/>
    <property type="match status" value="1"/>
</dbReference>
<dbReference type="Pfam" id="PF00133">
    <property type="entry name" value="tRNA-synt_1"/>
    <property type="match status" value="1"/>
</dbReference>
<evidence type="ECO:0000259" key="15">
    <source>
        <dbReference type="Pfam" id="PF08264"/>
    </source>
</evidence>
<accession>A0A7J0FL28</accession>
<feature type="compositionally biased region" description="Basic and acidic residues" evidence="13">
    <location>
        <begin position="1"/>
        <end position="46"/>
    </location>
</feature>
<dbReference type="InterPro" id="IPR001412">
    <property type="entry name" value="aa-tRNA-synth_I_CS"/>
</dbReference>
<dbReference type="InterPro" id="IPR002303">
    <property type="entry name" value="Valyl-tRNA_ligase"/>
</dbReference>
<keyword evidence="8 11" id="KW-0030">Aminoacyl-tRNA synthetase</keyword>
<evidence type="ECO:0000256" key="8">
    <source>
        <dbReference type="ARBA" id="ARBA00023146"/>
    </source>
</evidence>
<dbReference type="GO" id="GO:0048608">
    <property type="term" value="P:reproductive structure development"/>
    <property type="evidence" value="ECO:0007669"/>
    <property type="project" value="UniProtKB-ARBA"/>
</dbReference>
<comment type="catalytic activity">
    <reaction evidence="10">
        <text>tRNA(Val) + L-valine + ATP = L-valyl-tRNA(Val) + AMP + diphosphate</text>
        <dbReference type="Rhea" id="RHEA:10704"/>
        <dbReference type="Rhea" id="RHEA-COMP:9672"/>
        <dbReference type="Rhea" id="RHEA-COMP:9708"/>
        <dbReference type="ChEBI" id="CHEBI:30616"/>
        <dbReference type="ChEBI" id="CHEBI:33019"/>
        <dbReference type="ChEBI" id="CHEBI:57762"/>
        <dbReference type="ChEBI" id="CHEBI:78442"/>
        <dbReference type="ChEBI" id="CHEBI:78537"/>
        <dbReference type="ChEBI" id="CHEBI:456215"/>
        <dbReference type="EC" id="6.1.1.9"/>
    </reaction>
</comment>
<evidence type="ECO:0000313" key="17">
    <source>
        <dbReference type="Proteomes" id="UP000585474"/>
    </source>
</evidence>
<dbReference type="EC" id="6.1.1.9" evidence="2"/>
<dbReference type="Gene3D" id="1.10.287.380">
    <property type="entry name" value="Valyl-tRNA synthetase, C-terminal domain"/>
    <property type="match status" value="1"/>
</dbReference>
<evidence type="ECO:0000313" key="16">
    <source>
        <dbReference type="EMBL" id="GFY99428.1"/>
    </source>
</evidence>
<dbReference type="GO" id="GO:0005524">
    <property type="term" value="F:ATP binding"/>
    <property type="evidence" value="ECO:0007669"/>
    <property type="project" value="UniProtKB-KW"/>
</dbReference>
<feature type="domain" description="Aminoacyl-tRNA synthetase class Ia" evidence="14">
    <location>
        <begin position="108"/>
        <end position="684"/>
    </location>
</feature>
<dbReference type="EMBL" id="BJWL01000013">
    <property type="protein sequence ID" value="GFY99428.1"/>
    <property type="molecule type" value="Genomic_DNA"/>
</dbReference>
<gene>
    <name evidence="16" type="ORF">Acr_13g0008290</name>
</gene>
<keyword evidence="4 11" id="KW-0547">Nucleotide-binding</keyword>
<evidence type="ECO:0000259" key="14">
    <source>
        <dbReference type="Pfam" id="PF00133"/>
    </source>
</evidence>
<dbReference type="Proteomes" id="UP000585474">
    <property type="component" value="Unassembled WGS sequence"/>
</dbReference>
<keyword evidence="17" id="KW-1185">Reference proteome</keyword>
<evidence type="ECO:0000256" key="1">
    <source>
        <dbReference type="ARBA" id="ARBA00005594"/>
    </source>
</evidence>
<dbReference type="GO" id="GO:0004832">
    <property type="term" value="F:valine-tRNA ligase activity"/>
    <property type="evidence" value="ECO:0007669"/>
    <property type="project" value="UniProtKB-EC"/>
</dbReference>
<evidence type="ECO:0000256" key="6">
    <source>
        <dbReference type="ARBA" id="ARBA00022917"/>
    </source>
</evidence>
<keyword evidence="3 11" id="KW-0436">Ligase</keyword>
<dbReference type="InterPro" id="IPR009080">
    <property type="entry name" value="tRNAsynth_Ia_anticodon-bd"/>
</dbReference>
<dbReference type="OrthoDB" id="629407at2759"/>
<comment type="similarity">
    <text evidence="1 11">Belongs to the class-I aminoacyl-tRNA synthetase family.</text>
</comment>
<dbReference type="InterPro" id="IPR002300">
    <property type="entry name" value="aa-tRNA-synth_Ia"/>
</dbReference>
<dbReference type="Gene3D" id="3.90.740.10">
    <property type="entry name" value="Valyl/Leucyl/Isoleucyl-tRNA synthetase, editing domain"/>
    <property type="match status" value="1"/>
</dbReference>
<dbReference type="InterPro" id="IPR033705">
    <property type="entry name" value="Anticodon_Ia_Val"/>
</dbReference>
<organism evidence="16 17">
    <name type="scientific">Actinidia rufa</name>
    <dbReference type="NCBI Taxonomy" id="165716"/>
    <lineage>
        <taxon>Eukaryota</taxon>
        <taxon>Viridiplantae</taxon>
        <taxon>Streptophyta</taxon>
        <taxon>Embryophyta</taxon>
        <taxon>Tracheophyta</taxon>
        <taxon>Spermatophyta</taxon>
        <taxon>Magnoliopsida</taxon>
        <taxon>eudicotyledons</taxon>
        <taxon>Gunneridae</taxon>
        <taxon>Pentapetalae</taxon>
        <taxon>asterids</taxon>
        <taxon>Ericales</taxon>
        <taxon>Actinidiaceae</taxon>
        <taxon>Actinidia</taxon>
    </lineage>
</organism>